<feature type="domain" description="Translation initiation factor 3 C-terminal" evidence="6">
    <location>
        <begin position="87"/>
        <end position="170"/>
    </location>
</feature>
<evidence type="ECO:0000256" key="3">
    <source>
        <dbReference type="ARBA" id="ARBA00022917"/>
    </source>
</evidence>
<dbReference type="GO" id="GO:0003743">
    <property type="term" value="F:translation initiation factor activity"/>
    <property type="evidence" value="ECO:0007669"/>
    <property type="project" value="UniProtKB-UniRule"/>
</dbReference>
<dbReference type="FunFam" id="3.10.20.80:FF:000001">
    <property type="entry name" value="Translation initiation factor IF-3"/>
    <property type="match status" value="1"/>
</dbReference>
<sequence>MQTGKFNWRINQQIRATEVRVIGADGKQLGVLKLNEALTEAQKNGLDLVEIAPNAKPPVAKIVELGKFRYEQEKKLQKQKKAAKSGEVKEVRLSPFIAEHDYNVRLTKIREFLDDSNKVRVVVVFTGRQMDSKPFGYELLKKVVANLEGRIAIDMEPKFLGRHLAMVISPVKKGKIQDTNILMGTNDTNNANGLGKSH</sequence>
<accession>A0A1F7Y2C5</accession>
<comment type="similarity">
    <text evidence="1 4">Belongs to the IF-3 family.</text>
</comment>
<dbReference type="SUPFAM" id="SSF54364">
    <property type="entry name" value="Translation initiation factor IF3, N-terminal domain"/>
    <property type="match status" value="1"/>
</dbReference>
<dbReference type="Gene3D" id="3.10.20.80">
    <property type="entry name" value="Translation initiation factor 3 (IF-3), N-terminal domain"/>
    <property type="match status" value="1"/>
</dbReference>
<evidence type="ECO:0000259" key="6">
    <source>
        <dbReference type="Pfam" id="PF00707"/>
    </source>
</evidence>
<dbReference type="Pfam" id="PF00707">
    <property type="entry name" value="IF3_C"/>
    <property type="match status" value="1"/>
</dbReference>
<dbReference type="InterPro" id="IPR036788">
    <property type="entry name" value="T_IF-3_C_sf"/>
</dbReference>
<dbReference type="InterPro" id="IPR019814">
    <property type="entry name" value="Translation_initiation_fac_3_N"/>
</dbReference>
<dbReference type="AlphaFoldDB" id="A0A1F7Y2C5"/>
<dbReference type="InterPro" id="IPR019815">
    <property type="entry name" value="Translation_initiation_fac_3_C"/>
</dbReference>
<dbReference type="Gene3D" id="3.30.110.10">
    <property type="entry name" value="Translation initiation factor 3 (IF-3), C-terminal domain"/>
    <property type="match status" value="1"/>
</dbReference>
<dbReference type="HAMAP" id="MF_00080">
    <property type="entry name" value="IF_3"/>
    <property type="match status" value="1"/>
</dbReference>
<dbReference type="GO" id="GO:0005829">
    <property type="term" value="C:cytosol"/>
    <property type="evidence" value="ECO:0007669"/>
    <property type="project" value="TreeGrafter"/>
</dbReference>
<evidence type="ECO:0000256" key="5">
    <source>
        <dbReference type="NCBIfam" id="TIGR00168"/>
    </source>
</evidence>
<evidence type="ECO:0000256" key="4">
    <source>
        <dbReference type="HAMAP-Rule" id="MF_00080"/>
    </source>
</evidence>
<comment type="subcellular location">
    <subcellularLocation>
        <location evidence="4">Cytoplasm</location>
    </subcellularLocation>
</comment>
<proteinExistence type="inferred from homology"/>
<dbReference type="EMBL" id="MGGE01000015">
    <property type="protein sequence ID" value="OGM21463.1"/>
    <property type="molecule type" value="Genomic_DNA"/>
</dbReference>
<keyword evidence="3 4" id="KW-0648">Protein biosynthesis</keyword>
<dbReference type="GO" id="GO:0016020">
    <property type="term" value="C:membrane"/>
    <property type="evidence" value="ECO:0007669"/>
    <property type="project" value="TreeGrafter"/>
</dbReference>
<dbReference type="SUPFAM" id="SSF55200">
    <property type="entry name" value="Translation initiation factor IF3, C-terminal domain"/>
    <property type="match status" value="1"/>
</dbReference>
<evidence type="ECO:0000259" key="7">
    <source>
        <dbReference type="Pfam" id="PF05198"/>
    </source>
</evidence>
<comment type="caution">
    <text evidence="8">The sequence shown here is derived from an EMBL/GenBank/DDBJ whole genome shotgun (WGS) entry which is preliminary data.</text>
</comment>
<organism evidence="8 9">
    <name type="scientific">Candidatus Woesebacteria bacterium RIFCSPHIGHO2_01_FULL_38_9</name>
    <dbReference type="NCBI Taxonomy" id="1802492"/>
    <lineage>
        <taxon>Bacteria</taxon>
        <taxon>Candidatus Woeseibacteriota</taxon>
    </lineage>
</organism>
<evidence type="ECO:0000256" key="1">
    <source>
        <dbReference type="ARBA" id="ARBA00005439"/>
    </source>
</evidence>
<dbReference type="InterPro" id="IPR036787">
    <property type="entry name" value="T_IF-3_N_sf"/>
</dbReference>
<keyword evidence="2 4" id="KW-0396">Initiation factor</keyword>
<reference evidence="8 9" key="1">
    <citation type="journal article" date="2016" name="Nat. Commun.">
        <title>Thousands of microbial genomes shed light on interconnected biogeochemical processes in an aquifer system.</title>
        <authorList>
            <person name="Anantharaman K."/>
            <person name="Brown C.T."/>
            <person name="Hug L.A."/>
            <person name="Sharon I."/>
            <person name="Castelle C.J."/>
            <person name="Probst A.J."/>
            <person name="Thomas B.C."/>
            <person name="Singh A."/>
            <person name="Wilkins M.J."/>
            <person name="Karaoz U."/>
            <person name="Brodie E.L."/>
            <person name="Williams K.H."/>
            <person name="Hubbard S.S."/>
            <person name="Banfield J.F."/>
        </authorList>
    </citation>
    <scope>NUCLEOTIDE SEQUENCE [LARGE SCALE GENOMIC DNA]</scope>
</reference>
<feature type="domain" description="Translation initiation factor 3 N-terminal" evidence="7">
    <location>
        <begin position="10"/>
        <end position="78"/>
    </location>
</feature>
<dbReference type="GO" id="GO:0032790">
    <property type="term" value="P:ribosome disassembly"/>
    <property type="evidence" value="ECO:0007669"/>
    <property type="project" value="TreeGrafter"/>
</dbReference>
<dbReference type="PANTHER" id="PTHR10938:SF0">
    <property type="entry name" value="TRANSLATION INITIATION FACTOR IF-3, MITOCHONDRIAL"/>
    <property type="match status" value="1"/>
</dbReference>
<evidence type="ECO:0000313" key="9">
    <source>
        <dbReference type="Proteomes" id="UP000178419"/>
    </source>
</evidence>
<dbReference type="PANTHER" id="PTHR10938">
    <property type="entry name" value="TRANSLATION INITIATION FACTOR IF-3"/>
    <property type="match status" value="1"/>
</dbReference>
<evidence type="ECO:0000256" key="2">
    <source>
        <dbReference type="ARBA" id="ARBA00022540"/>
    </source>
</evidence>
<dbReference type="InterPro" id="IPR001288">
    <property type="entry name" value="Translation_initiation_fac_3"/>
</dbReference>
<dbReference type="Pfam" id="PF05198">
    <property type="entry name" value="IF3_N"/>
    <property type="match status" value="1"/>
</dbReference>
<dbReference type="Proteomes" id="UP000178419">
    <property type="component" value="Unassembled WGS sequence"/>
</dbReference>
<gene>
    <name evidence="4" type="primary">infC</name>
    <name evidence="8" type="ORF">A2714_03315</name>
</gene>
<comment type="function">
    <text evidence="4">IF-3 binds to the 30S ribosomal subunit and shifts the equilibrium between 70S ribosomes and their 50S and 30S subunits in favor of the free subunits, thus enhancing the availability of 30S subunits on which protein synthesis initiation begins.</text>
</comment>
<comment type="subunit">
    <text evidence="4">Monomer.</text>
</comment>
<dbReference type="GO" id="GO:0043022">
    <property type="term" value="F:ribosome binding"/>
    <property type="evidence" value="ECO:0007669"/>
    <property type="project" value="TreeGrafter"/>
</dbReference>
<dbReference type="NCBIfam" id="TIGR00168">
    <property type="entry name" value="infC"/>
    <property type="match status" value="1"/>
</dbReference>
<name>A0A1F7Y2C5_9BACT</name>
<evidence type="ECO:0000313" key="8">
    <source>
        <dbReference type="EMBL" id="OGM21463.1"/>
    </source>
</evidence>
<keyword evidence="4" id="KW-0963">Cytoplasm</keyword>
<protein>
    <recommendedName>
        <fullName evidence="4 5">Translation initiation factor IF-3</fullName>
    </recommendedName>
</protein>